<dbReference type="AlphaFoldDB" id="A0A3D9C372"/>
<dbReference type="EMBL" id="QNVT01000026">
    <property type="protein sequence ID" value="REC60305.1"/>
    <property type="molecule type" value="Genomic_DNA"/>
</dbReference>
<accession>A0A3D9C372</accession>
<evidence type="ECO:0008006" key="3">
    <source>
        <dbReference type="Google" id="ProtNLM"/>
    </source>
</evidence>
<gene>
    <name evidence="1" type="ORF">DRF65_21755</name>
</gene>
<keyword evidence="2" id="KW-1185">Reference proteome</keyword>
<name>A0A3D9C372_9FLAO</name>
<reference evidence="2" key="1">
    <citation type="submission" date="2018-06" db="EMBL/GenBank/DDBJ databases">
        <authorList>
            <person name="Lum Nde A."/>
            <person name="Hugo C."/>
        </authorList>
    </citation>
    <scope>NUCLEOTIDE SEQUENCE [LARGE SCALE GENOMIC DNA]</scope>
    <source>
        <strain evidence="2">1_F178</strain>
    </source>
</reference>
<evidence type="ECO:0000313" key="2">
    <source>
        <dbReference type="Proteomes" id="UP000256686"/>
    </source>
</evidence>
<organism evidence="1 2">
    <name type="scientific">Chryseobacterium pennae</name>
    <dbReference type="NCBI Taxonomy" id="2258962"/>
    <lineage>
        <taxon>Bacteria</taxon>
        <taxon>Pseudomonadati</taxon>
        <taxon>Bacteroidota</taxon>
        <taxon>Flavobacteriia</taxon>
        <taxon>Flavobacteriales</taxon>
        <taxon>Weeksellaceae</taxon>
        <taxon>Chryseobacterium group</taxon>
        <taxon>Chryseobacterium</taxon>
    </lineage>
</organism>
<proteinExistence type="predicted"/>
<comment type="caution">
    <text evidence="1">The sequence shown here is derived from an EMBL/GenBank/DDBJ whole genome shotgun (WGS) entry which is preliminary data.</text>
</comment>
<dbReference type="Proteomes" id="UP000256686">
    <property type="component" value="Unassembled WGS sequence"/>
</dbReference>
<sequence length="198" mass="23657">MGEKLKDHNHYNKISLMEDLKKLNIEFKNYLEAISDKLTEDLSHLLNGDHISYVGNNGRSDIRAFYFEYEYEYLNIVFWGVDRNNKIATNTISLPTEKNGNAEENSDWDALIPEKIWMAASDFQDHYEGEDFDDILDEYDDEKYKLFEQWFFDCWKKASEQTKVKMDAYFSIHDTYFRTDLNTLKTINEDEIALRYEN</sequence>
<protein>
    <recommendedName>
        <fullName evidence="3">DUF4303 domain-containing protein</fullName>
    </recommendedName>
</protein>
<evidence type="ECO:0000313" key="1">
    <source>
        <dbReference type="EMBL" id="REC60305.1"/>
    </source>
</evidence>